<dbReference type="CDD" id="cd06225">
    <property type="entry name" value="HAMP"/>
    <property type="match status" value="1"/>
</dbReference>
<dbReference type="GO" id="GO:0004888">
    <property type="term" value="F:transmembrane signaling receptor activity"/>
    <property type="evidence" value="ECO:0007669"/>
    <property type="project" value="InterPro"/>
</dbReference>
<dbReference type="GO" id="GO:0016020">
    <property type="term" value="C:membrane"/>
    <property type="evidence" value="ECO:0007669"/>
    <property type="project" value="InterPro"/>
</dbReference>
<dbReference type="InterPro" id="IPR004090">
    <property type="entry name" value="Chemotax_Me-accpt_rcpt"/>
</dbReference>
<dbReference type="EMBL" id="JAAMPA010000001">
    <property type="protein sequence ID" value="NIH66903.1"/>
    <property type="molecule type" value="Genomic_DNA"/>
</dbReference>
<reference evidence="9" key="1">
    <citation type="journal article" date="2014" name="Int. J. Syst. Evol. Microbiol.">
        <title>Complete genome of a new Firmicutes species belonging to the dominant human colonic microbiota ('Ruminococcus bicirculans') reveals two chromosomes and a selective capacity to utilize plant glucans.</title>
        <authorList>
            <consortium name="NISC Comparative Sequencing Program"/>
            <person name="Wegmann U."/>
            <person name="Louis P."/>
            <person name="Goesmann A."/>
            <person name="Henrissat B."/>
            <person name="Duncan S.H."/>
            <person name="Flint H.J."/>
        </authorList>
    </citation>
    <scope>NUCLEOTIDE SEQUENCE</scope>
    <source>
        <strain evidence="9">CGMCC 4.5581</strain>
    </source>
</reference>
<feature type="domain" description="HAMP" evidence="8">
    <location>
        <begin position="220"/>
        <end position="272"/>
    </location>
</feature>
<keyword evidence="2 6" id="KW-1133">Transmembrane helix</keyword>
<evidence type="ECO:0000256" key="2">
    <source>
        <dbReference type="ARBA" id="ARBA00022989"/>
    </source>
</evidence>
<dbReference type="Gene3D" id="1.10.287.950">
    <property type="entry name" value="Methyl-accepting chemotaxis protein"/>
    <property type="match status" value="1"/>
</dbReference>
<dbReference type="Proteomes" id="UP000552836">
    <property type="component" value="Unassembled WGS sequence"/>
</dbReference>
<dbReference type="PANTHER" id="PTHR32089:SF112">
    <property type="entry name" value="LYSOZYME-LIKE PROTEIN-RELATED"/>
    <property type="match status" value="1"/>
</dbReference>
<keyword evidence="6" id="KW-0472">Membrane</keyword>
<comment type="caution">
    <text evidence="10">The sequence shown here is derived from an EMBL/GenBank/DDBJ whole genome shotgun (WGS) entry which is preliminary data.</text>
</comment>
<evidence type="ECO:0000259" key="8">
    <source>
        <dbReference type="PROSITE" id="PS50885"/>
    </source>
</evidence>
<evidence type="ECO:0000313" key="10">
    <source>
        <dbReference type="EMBL" id="NIH66903.1"/>
    </source>
</evidence>
<keyword evidence="12" id="KW-1185">Reference proteome</keyword>
<dbReference type="EMBL" id="BMMI01000001">
    <property type="protein sequence ID" value="GGL50200.1"/>
    <property type="molecule type" value="Genomic_DNA"/>
</dbReference>
<dbReference type="PROSITE" id="PS50885">
    <property type="entry name" value="HAMP"/>
    <property type="match status" value="1"/>
</dbReference>
<dbReference type="InterPro" id="IPR003660">
    <property type="entry name" value="HAMP_dom"/>
</dbReference>
<dbReference type="GO" id="GO:0006935">
    <property type="term" value="P:chemotaxis"/>
    <property type="evidence" value="ECO:0007669"/>
    <property type="project" value="InterPro"/>
</dbReference>
<dbReference type="AlphaFoldDB" id="A0A846LFF5"/>
<dbReference type="GO" id="GO:0007165">
    <property type="term" value="P:signal transduction"/>
    <property type="evidence" value="ECO:0007669"/>
    <property type="project" value="UniProtKB-KW"/>
</dbReference>
<evidence type="ECO:0000313" key="12">
    <source>
        <dbReference type="Proteomes" id="UP000648663"/>
    </source>
</evidence>
<dbReference type="PRINTS" id="PR00260">
    <property type="entry name" value="CHEMTRNSDUCR"/>
</dbReference>
<proteinExistence type="inferred from homology"/>
<dbReference type="Proteomes" id="UP000648663">
    <property type="component" value="Unassembled WGS sequence"/>
</dbReference>
<organism evidence="10 11">
    <name type="scientific">Modestobacter marinus</name>
    <dbReference type="NCBI Taxonomy" id="477641"/>
    <lineage>
        <taxon>Bacteria</taxon>
        <taxon>Bacillati</taxon>
        <taxon>Actinomycetota</taxon>
        <taxon>Actinomycetes</taxon>
        <taxon>Geodermatophilales</taxon>
        <taxon>Geodermatophilaceae</taxon>
        <taxon>Modestobacter</taxon>
    </lineage>
</organism>
<feature type="transmembrane region" description="Helical" evidence="6">
    <location>
        <begin position="22"/>
        <end position="44"/>
    </location>
</feature>
<sequence length="535" mass="54699">MSVSPLARSGSWWGNRTVRTKILATVGVAGVVAAGIGVMGLDALGVSDESAQALYGDNLIGVVAATDLDALVADMRVNTRDVILSSDPTKAIAAVEGLGEEFGTVLDAYRTGTAQPAKLAVVDEIEAGMAQYLDLQRSVLGPLARERDYAAWGAANSAQVAPVVEQVREDIATLRDLESAQAEAAATGIHEEYLSQRTTAIVLIVAGVGLALALGWFVASGIARATGRVKDVAQGLAEGDLTRTSGLTTQDELGQMGQALDAAVTELRGVMASVVASSDAVAAASEELSASSAQISSSAEETSAQSGVVSAAAEEVSRNVATVAAGAEQMGASIREISQNANEAARVAAQAVTEAETTNATVLKLGDSSREIGNVIKVITSIAEQTNLLALNATIEAARAGEAGKGFAVVANEVKELAQETARATEDIARRVEAIQGDTSGAVSAIGRISEIIGSINDFQLTIASAVEEQTATTNEMSRSVQEAAGGSTEIATNITGVSTAASSTTQALGQTRQAVDELSRMASDLRGSVARFTY</sequence>
<dbReference type="Pfam" id="PF00015">
    <property type="entry name" value="MCPsignal"/>
    <property type="match status" value="1"/>
</dbReference>
<evidence type="ECO:0000256" key="1">
    <source>
        <dbReference type="ARBA" id="ARBA00022692"/>
    </source>
</evidence>
<dbReference type="SMART" id="SM00283">
    <property type="entry name" value="MA"/>
    <property type="match status" value="1"/>
</dbReference>
<evidence type="ECO:0000256" key="6">
    <source>
        <dbReference type="SAM" id="Phobius"/>
    </source>
</evidence>
<dbReference type="PROSITE" id="PS50111">
    <property type="entry name" value="CHEMOTAXIS_TRANSDUC_2"/>
    <property type="match status" value="1"/>
</dbReference>
<dbReference type="InterPro" id="IPR004089">
    <property type="entry name" value="MCPsignal_dom"/>
</dbReference>
<reference evidence="12" key="2">
    <citation type="journal article" date="2019" name="Int. J. Syst. Evol. Microbiol.">
        <title>The Global Catalogue of Microorganisms (GCM) 10K type strain sequencing project: providing services to taxonomists for standard genome sequencing and annotation.</title>
        <authorList>
            <consortium name="The Broad Institute Genomics Platform"/>
            <consortium name="The Broad Institute Genome Sequencing Center for Infectious Disease"/>
            <person name="Wu L."/>
            <person name="Ma J."/>
        </authorList>
    </citation>
    <scope>NUCLEOTIDE SEQUENCE [LARGE SCALE GENOMIC DNA]</scope>
    <source>
        <strain evidence="12">CGMCC 4.5581</strain>
    </source>
</reference>
<dbReference type="SUPFAM" id="SSF58104">
    <property type="entry name" value="Methyl-accepting chemotaxis protein (MCP) signaling domain"/>
    <property type="match status" value="1"/>
</dbReference>
<dbReference type="RefSeq" id="WP_166754414.1">
    <property type="nucleotide sequence ID" value="NZ_BAABJU010000001.1"/>
</dbReference>
<gene>
    <name evidence="10" type="ORF">FB380_001349</name>
    <name evidence="9" type="ORF">GCM10011589_03200</name>
</gene>
<protein>
    <submittedName>
        <fullName evidence="10">Methyl-accepting chemotaxis protein</fullName>
    </submittedName>
</protein>
<comment type="similarity">
    <text evidence="4">Belongs to the methyl-accepting chemotaxis (MCP) protein family.</text>
</comment>
<reference evidence="9" key="4">
    <citation type="submission" date="2024-05" db="EMBL/GenBank/DDBJ databases">
        <authorList>
            <person name="Sun Q."/>
            <person name="Zhou Y."/>
        </authorList>
    </citation>
    <scope>NUCLEOTIDE SEQUENCE</scope>
    <source>
        <strain evidence="9">CGMCC 4.5581</strain>
    </source>
</reference>
<name>A0A846LFF5_9ACTN</name>
<dbReference type="InterPro" id="IPR024478">
    <property type="entry name" value="HlyB_4HB_MCP"/>
</dbReference>
<accession>A0A846LFF5</accession>
<evidence type="ECO:0000256" key="4">
    <source>
        <dbReference type="ARBA" id="ARBA00029447"/>
    </source>
</evidence>
<reference evidence="10 11" key="3">
    <citation type="submission" date="2020-02" db="EMBL/GenBank/DDBJ databases">
        <title>Sequencing the genomes of 1000 actinobacteria strains.</title>
        <authorList>
            <person name="Klenk H.-P."/>
        </authorList>
    </citation>
    <scope>NUCLEOTIDE SEQUENCE [LARGE SCALE GENOMIC DNA]</scope>
    <source>
        <strain evidence="10 11">DSM 45201</strain>
    </source>
</reference>
<dbReference type="PANTHER" id="PTHR32089">
    <property type="entry name" value="METHYL-ACCEPTING CHEMOTAXIS PROTEIN MCPB"/>
    <property type="match status" value="1"/>
</dbReference>
<evidence type="ECO:0000259" key="7">
    <source>
        <dbReference type="PROSITE" id="PS50111"/>
    </source>
</evidence>
<feature type="domain" description="Methyl-accepting transducer" evidence="7">
    <location>
        <begin position="277"/>
        <end position="520"/>
    </location>
</feature>
<evidence type="ECO:0000256" key="5">
    <source>
        <dbReference type="PROSITE-ProRule" id="PRU00284"/>
    </source>
</evidence>
<keyword evidence="3 5" id="KW-0807">Transducer</keyword>
<evidence type="ECO:0000256" key="3">
    <source>
        <dbReference type="ARBA" id="ARBA00023224"/>
    </source>
</evidence>
<dbReference type="SMART" id="SM00304">
    <property type="entry name" value="HAMP"/>
    <property type="match status" value="1"/>
</dbReference>
<dbReference type="Pfam" id="PF12729">
    <property type="entry name" value="4HB_MCP_1"/>
    <property type="match status" value="1"/>
</dbReference>
<feature type="transmembrane region" description="Helical" evidence="6">
    <location>
        <begin position="200"/>
        <end position="219"/>
    </location>
</feature>
<keyword evidence="1 6" id="KW-0812">Transmembrane</keyword>
<evidence type="ECO:0000313" key="9">
    <source>
        <dbReference type="EMBL" id="GGL50200.1"/>
    </source>
</evidence>
<evidence type="ECO:0000313" key="11">
    <source>
        <dbReference type="Proteomes" id="UP000552836"/>
    </source>
</evidence>